<evidence type="ECO:0000256" key="3">
    <source>
        <dbReference type="ARBA" id="ARBA00022475"/>
    </source>
</evidence>
<evidence type="ECO:0000256" key="5">
    <source>
        <dbReference type="ARBA" id="ARBA00022989"/>
    </source>
</evidence>
<comment type="similarity">
    <text evidence="2">Belongs to the MmpS family.</text>
</comment>
<keyword evidence="3" id="KW-1003">Cell membrane</keyword>
<organism evidence="8 9">
    <name type="scientific">Mycolicibacter heraklionensis</name>
    <dbReference type="NCBI Taxonomy" id="512402"/>
    <lineage>
        <taxon>Bacteria</taxon>
        <taxon>Bacillati</taxon>
        <taxon>Actinomycetota</taxon>
        <taxon>Actinomycetes</taxon>
        <taxon>Mycobacteriales</taxon>
        <taxon>Mycobacteriaceae</taxon>
        <taxon>Mycolicibacter</taxon>
    </lineage>
</organism>
<keyword evidence="9" id="KW-1185">Reference proteome</keyword>
<accession>A0ABR5FFQ4</accession>
<evidence type="ECO:0000256" key="6">
    <source>
        <dbReference type="ARBA" id="ARBA00023136"/>
    </source>
</evidence>
<sequence>MATKYPPRLIGPLVAVAAFAGFTGAAVAGADPLPYGPDTCIQGYVWREAIPNDHVCVTPAVRARTQQENSTVAERRDPTGAYGSNTCKQGYVWREAFDGDVVCVTPDIRSATKADNAAAASRVQSASQSQNKTGGQVRFELTGSGTADTIDIDPGGRVYGASAPWGKSVSAGPNDSLLQMVVVVKDGSLGCRITLDGKVVNEQPAGQAPHCIYDRS</sequence>
<feature type="chain" id="PRO_5045441916" description="Secreted protein" evidence="7">
    <location>
        <begin position="29"/>
        <end position="216"/>
    </location>
</feature>
<name>A0ABR5FFQ4_9MYCO</name>
<evidence type="ECO:0000313" key="9">
    <source>
        <dbReference type="Proteomes" id="UP000036464"/>
    </source>
</evidence>
<reference evidence="8 9" key="1">
    <citation type="submission" date="2015-05" db="EMBL/GenBank/DDBJ databases">
        <title>Genome sequence of Mycobacterium heraklionense Davo strain.</title>
        <authorList>
            <person name="Greninger A.L."/>
            <person name="Cunningham G."/>
            <person name="Miller S."/>
        </authorList>
    </citation>
    <scope>NUCLEOTIDE SEQUENCE [LARGE SCALE GENOMIC DNA]</scope>
    <source>
        <strain evidence="8 9">Davo</strain>
    </source>
</reference>
<dbReference type="RefSeq" id="WP_047319426.1">
    <property type="nucleotide sequence ID" value="NZ_LDPO01000008.1"/>
</dbReference>
<proteinExistence type="inferred from homology"/>
<feature type="signal peptide" evidence="7">
    <location>
        <begin position="1"/>
        <end position="28"/>
    </location>
</feature>
<keyword evidence="6" id="KW-0472">Membrane</keyword>
<evidence type="ECO:0000256" key="2">
    <source>
        <dbReference type="ARBA" id="ARBA00007531"/>
    </source>
</evidence>
<evidence type="ECO:0000256" key="4">
    <source>
        <dbReference type="ARBA" id="ARBA00022692"/>
    </source>
</evidence>
<evidence type="ECO:0008006" key="10">
    <source>
        <dbReference type="Google" id="ProtNLM"/>
    </source>
</evidence>
<dbReference type="Gene3D" id="2.60.40.2880">
    <property type="entry name" value="MmpS1-5, C-terminal soluble domain"/>
    <property type="match status" value="1"/>
</dbReference>
<keyword evidence="7" id="KW-0732">Signal</keyword>
<evidence type="ECO:0000256" key="7">
    <source>
        <dbReference type="SAM" id="SignalP"/>
    </source>
</evidence>
<dbReference type="Pfam" id="PF05423">
    <property type="entry name" value="Mycobact_memb"/>
    <property type="match status" value="1"/>
</dbReference>
<evidence type="ECO:0000313" key="8">
    <source>
        <dbReference type="EMBL" id="KLO28863.1"/>
    </source>
</evidence>
<keyword evidence="4" id="KW-0812">Transmembrane</keyword>
<dbReference type="EMBL" id="LDPO01000008">
    <property type="protein sequence ID" value="KLO28863.1"/>
    <property type="molecule type" value="Genomic_DNA"/>
</dbReference>
<dbReference type="Proteomes" id="UP000036464">
    <property type="component" value="Unassembled WGS sequence"/>
</dbReference>
<keyword evidence="5" id="KW-1133">Transmembrane helix</keyword>
<evidence type="ECO:0000256" key="1">
    <source>
        <dbReference type="ARBA" id="ARBA00004236"/>
    </source>
</evidence>
<comment type="caution">
    <text evidence="8">The sequence shown here is derived from an EMBL/GenBank/DDBJ whole genome shotgun (WGS) entry which is preliminary data.</text>
</comment>
<gene>
    <name evidence="8" type="ORF">ABW16_11750</name>
</gene>
<comment type="subcellular location">
    <subcellularLocation>
        <location evidence="1">Cell membrane</location>
    </subcellularLocation>
</comment>
<dbReference type="InterPro" id="IPR008693">
    <property type="entry name" value="MmpS"/>
</dbReference>
<dbReference type="InterPro" id="IPR038468">
    <property type="entry name" value="MmpS_C"/>
</dbReference>
<protein>
    <recommendedName>
        <fullName evidence="10">Secreted protein</fullName>
    </recommendedName>
</protein>